<accession>A0A6H0JJ51</accession>
<dbReference type="EMBL" id="MT074669">
    <property type="protein sequence ID" value="QIU79912.1"/>
    <property type="molecule type" value="Genomic_DNA"/>
</dbReference>
<evidence type="ECO:0000313" key="2">
    <source>
        <dbReference type="EMBL" id="QIU79912.1"/>
    </source>
</evidence>
<proteinExistence type="predicted"/>
<name>A0A6H0JJ51_PSEAI</name>
<organism evidence="2">
    <name type="scientific">Pseudomonas aeruginosa</name>
    <dbReference type="NCBI Taxonomy" id="287"/>
    <lineage>
        <taxon>Bacteria</taxon>
        <taxon>Pseudomonadati</taxon>
        <taxon>Pseudomonadota</taxon>
        <taxon>Gammaproteobacteria</taxon>
        <taxon>Pseudomonadales</taxon>
        <taxon>Pseudomonadaceae</taxon>
        <taxon>Pseudomonas</taxon>
    </lineage>
</organism>
<protein>
    <submittedName>
        <fullName evidence="2">Uncharacterized protein</fullName>
    </submittedName>
</protein>
<sequence>MERSFEMKKLLFMSTVLLVASNFACADEGSNDGSEICRAQGGVEITSLGEVSKGVNVEDVVVCSILPTNMKSSQRAPTLPPLQRMIISAMPSPGTVTVSASGDRKFTTSCRANLYAPRYANLYPDGVSRGTSDLRCVGYNTPGNSSQGCNVSWVGPTDIQLGVEPYGGSVVVNYSCTAFKTTIPVIMSYSYRDGRAVYGEVQNVSGIINVVLN</sequence>
<evidence type="ECO:0000313" key="3">
    <source>
        <dbReference type="EMBL" id="QIU80442.1"/>
    </source>
</evidence>
<keyword evidence="1" id="KW-0732">Signal</keyword>
<feature type="signal peptide" evidence="1">
    <location>
        <begin position="1"/>
        <end position="26"/>
    </location>
</feature>
<evidence type="ECO:0000256" key="1">
    <source>
        <dbReference type="SAM" id="SignalP"/>
    </source>
</evidence>
<feature type="chain" id="PRO_5036385443" evidence="1">
    <location>
        <begin position="27"/>
        <end position="213"/>
    </location>
</feature>
<reference evidence="2" key="1">
    <citation type="submission" date="2020-02" db="EMBL/GenBank/DDBJ databases">
        <title>PAGI-encoded CrpP-like fluoroquinolone-modifying enzymes among Pseudomonas aeruginosa clinical isolates in Europe.</title>
        <authorList>
            <person name="Ortiz de la Rosa J.M."/>
            <person name="Nordmann P."/>
            <person name="Poirel L."/>
        </authorList>
    </citation>
    <scope>NUCLEOTIDE SEQUENCE</scope>
    <source>
        <strain evidence="3">PAGI-598</strain>
        <strain evidence="2">PAGI-60</strain>
    </source>
</reference>
<dbReference type="AlphaFoldDB" id="A0A6H0JJ51"/>
<dbReference type="EMBL" id="MT074675">
    <property type="protein sequence ID" value="QIU80442.1"/>
    <property type="molecule type" value="Genomic_DNA"/>
</dbReference>